<dbReference type="OrthoDB" id="194599at2"/>
<dbReference type="PROSITE" id="PS50987">
    <property type="entry name" value="HTH_ARSR_2"/>
    <property type="match status" value="1"/>
</dbReference>
<gene>
    <name evidence="5" type="ORF">AXFE_19580</name>
</gene>
<dbReference type="RefSeq" id="WP_052605612.1">
    <property type="nucleotide sequence ID" value="NZ_JXYS01000062.1"/>
</dbReference>
<organism evidence="5 6">
    <name type="scientific">Acidithrix ferrooxidans</name>
    <dbReference type="NCBI Taxonomy" id="1280514"/>
    <lineage>
        <taxon>Bacteria</taxon>
        <taxon>Bacillati</taxon>
        <taxon>Actinomycetota</taxon>
        <taxon>Acidimicrobiia</taxon>
        <taxon>Acidimicrobiales</taxon>
        <taxon>Acidimicrobiaceae</taxon>
        <taxon>Acidithrix</taxon>
    </lineage>
</organism>
<keyword evidence="2" id="KW-0238">DNA-binding</keyword>
<dbReference type="EMBL" id="JXYS01000062">
    <property type="protein sequence ID" value="KJF17149.1"/>
    <property type="molecule type" value="Genomic_DNA"/>
</dbReference>
<dbReference type="SUPFAM" id="SSF46785">
    <property type="entry name" value="Winged helix' DNA-binding domain"/>
    <property type="match status" value="1"/>
</dbReference>
<dbReference type="GO" id="GO:0003700">
    <property type="term" value="F:DNA-binding transcription factor activity"/>
    <property type="evidence" value="ECO:0007669"/>
    <property type="project" value="InterPro"/>
</dbReference>
<dbReference type="PANTHER" id="PTHR43132:SF2">
    <property type="entry name" value="ARSENICAL RESISTANCE OPERON REPRESSOR ARSR-RELATED"/>
    <property type="match status" value="1"/>
</dbReference>
<dbReference type="Pfam" id="PF12840">
    <property type="entry name" value="HTH_20"/>
    <property type="match status" value="1"/>
</dbReference>
<evidence type="ECO:0000259" key="4">
    <source>
        <dbReference type="PROSITE" id="PS50987"/>
    </source>
</evidence>
<comment type="caution">
    <text evidence="5">The sequence shown here is derived from an EMBL/GenBank/DDBJ whole genome shotgun (WGS) entry which is preliminary data.</text>
</comment>
<dbReference type="PRINTS" id="PR00778">
    <property type="entry name" value="HTHARSR"/>
</dbReference>
<feature type="domain" description="HTH arsR-type" evidence="4">
    <location>
        <begin position="1"/>
        <end position="95"/>
    </location>
</feature>
<dbReference type="NCBIfam" id="NF033788">
    <property type="entry name" value="HTH_metalloreg"/>
    <property type="match status" value="1"/>
</dbReference>
<reference evidence="5 6" key="1">
    <citation type="submission" date="2015-01" db="EMBL/GenBank/DDBJ databases">
        <title>Draft genome of the acidophilic iron oxidizer Acidithrix ferrooxidans strain Py-F3.</title>
        <authorList>
            <person name="Poehlein A."/>
            <person name="Eisen S."/>
            <person name="Schloemann M."/>
            <person name="Johnson B.D."/>
            <person name="Daniel R."/>
            <person name="Muehling M."/>
        </authorList>
    </citation>
    <scope>NUCLEOTIDE SEQUENCE [LARGE SCALE GENOMIC DNA]</scope>
    <source>
        <strain evidence="5 6">Py-F3</strain>
    </source>
</reference>
<dbReference type="InterPro" id="IPR036388">
    <property type="entry name" value="WH-like_DNA-bd_sf"/>
</dbReference>
<protein>
    <submittedName>
        <fullName evidence="5">Putative HTH-type transcriptional regulator</fullName>
    </submittedName>
</protein>
<dbReference type="CDD" id="cd00090">
    <property type="entry name" value="HTH_ARSR"/>
    <property type="match status" value="1"/>
</dbReference>
<dbReference type="SMART" id="SM00418">
    <property type="entry name" value="HTH_ARSR"/>
    <property type="match status" value="1"/>
</dbReference>
<evidence type="ECO:0000256" key="1">
    <source>
        <dbReference type="ARBA" id="ARBA00023015"/>
    </source>
</evidence>
<keyword evidence="1" id="KW-0805">Transcription regulation</keyword>
<evidence type="ECO:0000313" key="5">
    <source>
        <dbReference type="EMBL" id="KJF17149.1"/>
    </source>
</evidence>
<dbReference type="PANTHER" id="PTHR43132">
    <property type="entry name" value="ARSENICAL RESISTANCE OPERON REPRESSOR ARSR-RELATED"/>
    <property type="match status" value="1"/>
</dbReference>
<evidence type="ECO:0000256" key="3">
    <source>
        <dbReference type="ARBA" id="ARBA00023163"/>
    </source>
</evidence>
<dbReference type="PATRIC" id="fig|1280514.3.peg.2579"/>
<evidence type="ECO:0000313" key="6">
    <source>
        <dbReference type="Proteomes" id="UP000032360"/>
    </source>
</evidence>
<dbReference type="InterPro" id="IPR001845">
    <property type="entry name" value="HTH_ArsR_DNA-bd_dom"/>
</dbReference>
<dbReference type="InterPro" id="IPR051011">
    <property type="entry name" value="Metal_resp_trans_reg"/>
</dbReference>
<dbReference type="InterPro" id="IPR011991">
    <property type="entry name" value="ArsR-like_HTH"/>
</dbReference>
<dbReference type="InterPro" id="IPR036390">
    <property type="entry name" value="WH_DNA-bd_sf"/>
</dbReference>
<proteinExistence type="predicted"/>
<dbReference type="Proteomes" id="UP000032360">
    <property type="component" value="Unassembled WGS sequence"/>
</dbReference>
<accession>A0A0D8HH20</accession>
<keyword evidence="3" id="KW-0804">Transcription</keyword>
<dbReference type="AlphaFoldDB" id="A0A0D8HH20"/>
<keyword evidence="6" id="KW-1185">Reference proteome</keyword>
<dbReference type="Gene3D" id="1.10.10.10">
    <property type="entry name" value="Winged helix-like DNA-binding domain superfamily/Winged helix DNA-binding domain"/>
    <property type="match status" value="1"/>
</dbReference>
<evidence type="ECO:0000256" key="2">
    <source>
        <dbReference type="ARBA" id="ARBA00023125"/>
    </source>
</evidence>
<name>A0A0D8HH20_9ACTN</name>
<dbReference type="STRING" id="1280514.AXFE_19580"/>
<sequence>MSTPLHQLKAEFFKSMAHPMRIRILELLTQESMTVSALMAEIGAEASHLSQQLGVLRRAGLIVSEKSGSTVTYSIVHPEVGDLLKVARHILTEVLTNATSLLKDLQQS</sequence>
<dbReference type="GO" id="GO:0003677">
    <property type="term" value="F:DNA binding"/>
    <property type="evidence" value="ECO:0007669"/>
    <property type="project" value="UniProtKB-KW"/>
</dbReference>